<proteinExistence type="predicted"/>
<organism evidence="1">
    <name type="scientific">Mesocestoides corti</name>
    <name type="common">Flatworm</name>
    <dbReference type="NCBI Taxonomy" id="53468"/>
    <lineage>
        <taxon>Eukaryota</taxon>
        <taxon>Metazoa</taxon>
        <taxon>Spiralia</taxon>
        <taxon>Lophotrochozoa</taxon>
        <taxon>Platyhelminthes</taxon>
        <taxon>Cestoda</taxon>
        <taxon>Eucestoda</taxon>
        <taxon>Cyclophyllidea</taxon>
        <taxon>Mesocestoididae</taxon>
        <taxon>Mesocestoides</taxon>
    </lineage>
</organism>
<dbReference type="WBParaSite" id="MCU_013994-RA">
    <property type="protein sequence ID" value="MCU_013994-RA"/>
    <property type="gene ID" value="MCU_013994"/>
</dbReference>
<reference evidence="1" key="1">
    <citation type="submission" date="2019-11" db="UniProtKB">
        <authorList>
            <consortium name="WormBaseParasite"/>
        </authorList>
    </citation>
    <scope>IDENTIFICATION</scope>
</reference>
<dbReference type="AlphaFoldDB" id="A0A5K3G6J3"/>
<name>A0A5K3G6J3_MESCO</name>
<sequence length="70" mass="8019">MIAVACNRLDPTPIETALAALDNATALNVRDHRLQQDRGMKKASRCWHGRITIDVTVRRGKWLRRRSQLP</sequence>
<protein>
    <submittedName>
        <fullName evidence="1">Transposase</fullName>
    </submittedName>
</protein>
<accession>A0A5K3G6J3</accession>
<evidence type="ECO:0000313" key="1">
    <source>
        <dbReference type="WBParaSite" id="MCU_013994-RA"/>
    </source>
</evidence>